<comment type="subcellular location">
    <subcellularLocation>
        <location evidence="9">Cell membrane</location>
    </subcellularLocation>
</comment>
<keyword evidence="4 9" id="KW-0808">Transferase</keyword>
<protein>
    <recommendedName>
        <fullName evidence="3 9">3-deoxy-D-manno-octulosonic acid transferase</fullName>
        <shortName evidence="9">Kdo transferase</shortName>
        <ecNumber evidence="2 9">2.4.99.12</ecNumber>
    </recommendedName>
    <alternativeName>
        <fullName evidence="5 9">Lipid IV(A) 3-deoxy-D-manno-octulosonic acid transferase</fullName>
    </alternativeName>
</protein>
<proteinExistence type="inferred from homology"/>
<feature type="site" description="Transition state stabilizer" evidence="8">
    <location>
        <position position="218"/>
    </location>
</feature>
<evidence type="ECO:0000256" key="9">
    <source>
        <dbReference type="RuleBase" id="RU365103"/>
    </source>
</evidence>
<evidence type="ECO:0000256" key="5">
    <source>
        <dbReference type="ARBA" id="ARBA00031445"/>
    </source>
</evidence>
<evidence type="ECO:0000256" key="8">
    <source>
        <dbReference type="PIRSR" id="PIRSR639901-2"/>
    </source>
</evidence>
<dbReference type="InterPro" id="IPR038107">
    <property type="entry name" value="Glycos_transf_N_sf"/>
</dbReference>
<accession>A0A921AVL0</accession>
<dbReference type="AlphaFoldDB" id="A0A921AVL0"/>
<dbReference type="GO" id="GO:0009244">
    <property type="term" value="P:lipopolysaccharide core region biosynthetic process"/>
    <property type="evidence" value="ECO:0007669"/>
    <property type="project" value="UniProtKB-UniRule"/>
</dbReference>
<organism evidence="11 12">
    <name type="scientific">Mailhella massiliensis</name>
    <dbReference type="NCBI Taxonomy" id="1903261"/>
    <lineage>
        <taxon>Bacteria</taxon>
        <taxon>Pseudomonadati</taxon>
        <taxon>Thermodesulfobacteriota</taxon>
        <taxon>Desulfovibrionia</taxon>
        <taxon>Desulfovibrionales</taxon>
        <taxon>Desulfovibrionaceae</taxon>
        <taxon>Mailhella</taxon>
    </lineage>
</organism>
<dbReference type="GO" id="GO:0009245">
    <property type="term" value="P:lipid A biosynthetic process"/>
    <property type="evidence" value="ECO:0007669"/>
    <property type="project" value="TreeGrafter"/>
</dbReference>
<dbReference type="PANTHER" id="PTHR42755">
    <property type="entry name" value="3-DEOXY-MANNO-OCTULOSONATE CYTIDYLYLTRANSFERASE"/>
    <property type="match status" value="1"/>
</dbReference>
<dbReference type="Pfam" id="PF04413">
    <property type="entry name" value="Glycos_transf_N"/>
    <property type="match status" value="1"/>
</dbReference>
<evidence type="ECO:0000256" key="4">
    <source>
        <dbReference type="ARBA" id="ARBA00022679"/>
    </source>
</evidence>
<gene>
    <name evidence="11" type="ORF">K8W16_03785</name>
</gene>
<comment type="pathway">
    <text evidence="1 9">Bacterial outer membrane biogenesis; LPS core biosynthesis.</text>
</comment>
<dbReference type="Gene3D" id="3.40.50.2000">
    <property type="entry name" value="Glycogen Phosphorylase B"/>
    <property type="match status" value="1"/>
</dbReference>
<dbReference type="GO" id="GO:0005886">
    <property type="term" value="C:plasma membrane"/>
    <property type="evidence" value="ECO:0007669"/>
    <property type="project" value="UniProtKB-SubCell"/>
</dbReference>
<comment type="caution">
    <text evidence="11">The sequence shown here is derived from an EMBL/GenBank/DDBJ whole genome shotgun (WGS) entry which is preliminary data.</text>
</comment>
<evidence type="ECO:0000256" key="3">
    <source>
        <dbReference type="ARBA" id="ARBA00019077"/>
    </source>
</evidence>
<dbReference type="Gene3D" id="3.40.50.11720">
    <property type="entry name" value="3-Deoxy-D-manno-octulosonic-acid transferase, N-terminal domain"/>
    <property type="match status" value="1"/>
</dbReference>
<keyword evidence="9" id="KW-1003">Cell membrane</keyword>
<dbReference type="InterPro" id="IPR039901">
    <property type="entry name" value="Kdotransferase"/>
</dbReference>
<dbReference type="PANTHER" id="PTHR42755:SF1">
    <property type="entry name" value="3-DEOXY-D-MANNO-OCTULOSONIC ACID TRANSFERASE, MITOCHONDRIAL-RELATED"/>
    <property type="match status" value="1"/>
</dbReference>
<evidence type="ECO:0000256" key="6">
    <source>
        <dbReference type="ARBA" id="ARBA00049183"/>
    </source>
</evidence>
<keyword evidence="9" id="KW-0472">Membrane</keyword>
<feature type="site" description="Transition state stabilizer" evidence="8">
    <location>
        <position position="144"/>
    </location>
</feature>
<feature type="active site" description="Proton acceptor" evidence="7">
    <location>
        <position position="67"/>
    </location>
</feature>
<evidence type="ECO:0000256" key="7">
    <source>
        <dbReference type="PIRSR" id="PIRSR639901-1"/>
    </source>
</evidence>
<dbReference type="EC" id="2.4.99.12" evidence="2 9"/>
<dbReference type="Proteomes" id="UP000698963">
    <property type="component" value="Unassembled WGS sequence"/>
</dbReference>
<evidence type="ECO:0000256" key="2">
    <source>
        <dbReference type="ARBA" id="ARBA00012621"/>
    </source>
</evidence>
<evidence type="ECO:0000313" key="11">
    <source>
        <dbReference type="EMBL" id="HJD96751.1"/>
    </source>
</evidence>
<reference evidence="11" key="1">
    <citation type="journal article" date="2021" name="PeerJ">
        <title>Extensive microbial diversity within the chicken gut microbiome revealed by metagenomics and culture.</title>
        <authorList>
            <person name="Gilroy R."/>
            <person name="Ravi A."/>
            <person name="Getino M."/>
            <person name="Pursley I."/>
            <person name="Horton D.L."/>
            <person name="Alikhan N.F."/>
            <person name="Baker D."/>
            <person name="Gharbi K."/>
            <person name="Hall N."/>
            <person name="Watson M."/>
            <person name="Adriaenssens E.M."/>
            <person name="Foster-Nyarko E."/>
            <person name="Jarju S."/>
            <person name="Secka A."/>
            <person name="Antonio M."/>
            <person name="Oren A."/>
            <person name="Chaudhuri R.R."/>
            <person name="La Ragione R."/>
            <person name="Hildebrand F."/>
            <person name="Pallen M.J."/>
        </authorList>
    </citation>
    <scope>NUCLEOTIDE SEQUENCE</scope>
    <source>
        <strain evidence="11">ChiGjej2B2-19336</strain>
    </source>
</reference>
<sequence length="440" mass="48935">MAPSLFHRPFFRAYRVLWSLARPFLKRRPRLADGWQERMVPDDWLSDMPPQGGHAVDIWIQAASGGEARLAVAICRSFSVEKPLRVLITTWTRQGRDVLEQALPSLRESIPQLSVAVRFAPFDHPDIVRKAVAQASPRIMALLETELWPALMAACREKNIPVHVFNGRINTSTAHFGKLFPSLMADISPVAIHAISRYDRQMFSAIFPCPVDMMPNIKFDLAAKNLAAPQSRAGHTLSTSGPVFLFASVRQCEETRIPGQLSRLYKAVPNAAVVIVPRHLHRVPTWKSVLEDLALMPMLASELAPGQSLPRRHVLIWDHFGDLPRLYASARAVFVGGSFGQGGQNFLEALSAGRVPCIGPSAHNFLWAMGTGEPDMPSLEEAGLLRVAHTPRDVIEIMIRQAASARDRESVRREFQTWLAPRQGGAARTARLLEESMLPL</sequence>
<name>A0A921AVL0_9BACT</name>
<dbReference type="GO" id="GO:0043842">
    <property type="term" value="F:Kdo transferase activity"/>
    <property type="evidence" value="ECO:0007669"/>
    <property type="project" value="UniProtKB-EC"/>
</dbReference>
<keyword evidence="9" id="KW-0448">Lipopolysaccharide biosynthesis</keyword>
<dbReference type="EMBL" id="DYZA01000069">
    <property type="protein sequence ID" value="HJD96751.1"/>
    <property type="molecule type" value="Genomic_DNA"/>
</dbReference>
<evidence type="ECO:0000313" key="12">
    <source>
        <dbReference type="Proteomes" id="UP000698963"/>
    </source>
</evidence>
<dbReference type="RefSeq" id="WP_304121269.1">
    <property type="nucleotide sequence ID" value="NZ_DYZA01000069.1"/>
</dbReference>
<comment type="function">
    <text evidence="9">Involved in lipopolysaccharide (LPS) biosynthesis. Catalyzes the transfer of 3-deoxy-D-manno-octulosonate (Kdo) residue(s) from CMP-Kdo to lipid IV(A), the tetraacyldisaccharide-1,4'-bisphosphate precursor of lipid A.</text>
</comment>
<dbReference type="InterPro" id="IPR007507">
    <property type="entry name" value="Glycos_transf_N"/>
</dbReference>
<evidence type="ECO:0000256" key="1">
    <source>
        <dbReference type="ARBA" id="ARBA00004713"/>
    </source>
</evidence>
<reference evidence="11" key="2">
    <citation type="submission" date="2021-09" db="EMBL/GenBank/DDBJ databases">
        <authorList>
            <person name="Gilroy R."/>
        </authorList>
    </citation>
    <scope>NUCLEOTIDE SEQUENCE</scope>
    <source>
        <strain evidence="11">ChiGjej2B2-19336</strain>
    </source>
</reference>
<comment type="catalytic activity">
    <reaction evidence="6 9">
        <text>lipid IVA (E. coli) + CMP-3-deoxy-beta-D-manno-octulosonate = alpha-Kdo-(2-&gt;6)-lipid IVA (E. coli) + CMP + H(+)</text>
        <dbReference type="Rhea" id="RHEA:28066"/>
        <dbReference type="ChEBI" id="CHEBI:15378"/>
        <dbReference type="ChEBI" id="CHEBI:58603"/>
        <dbReference type="ChEBI" id="CHEBI:60364"/>
        <dbReference type="ChEBI" id="CHEBI:60377"/>
        <dbReference type="ChEBI" id="CHEBI:85987"/>
        <dbReference type="EC" id="2.4.99.12"/>
    </reaction>
</comment>
<comment type="similarity">
    <text evidence="9">Belongs to the glycosyltransferase group 1 family.</text>
</comment>
<feature type="domain" description="3-deoxy-D-manno-octulosonic-acid transferase N-terminal" evidence="10">
    <location>
        <begin position="51"/>
        <end position="220"/>
    </location>
</feature>
<evidence type="ECO:0000259" key="10">
    <source>
        <dbReference type="Pfam" id="PF04413"/>
    </source>
</evidence>